<keyword evidence="1" id="KW-1133">Transmembrane helix</keyword>
<evidence type="ECO:0000313" key="2">
    <source>
        <dbReference type="EMBL" id="PRR81223.1"/>
    </source>
</evidence>
<proteinExistence type="predicted"/>
<dbReference type="OrthoDB" id="2086722at2"/>
<comment type="caution">
    <text evidence="2">The sequence shown here is derived from an EMBL/GenBank/DDBJ whole genome shotgun (WGS) entry which is preliminary data.</text>
</comment>
<organism evidence="2 3">
    <name type="scientific">Clostridium vincentii</name>
    <dbReference type="NCBI Taxonomy" id="52704"/>
    <lineage>
        <taxon>Bacteria</taxon>
        <taxon>Bacillati</taxon>
        <taxon>Bacillota</taxon>
        <taxon>Clostridia</taxon>
        <taxon>Eubacteriales</taxon>
        <taxon>Clostridiaceae</taxon>
        <taxon>Clostridium</taxon>
    </lineage>
</organism>
<feature type="transmembrane region" description="Helical" evidence="1">
    <location>
        <begin position="12"/>
        <end position="35"/>
    </location>
</feature>
<dbReference type="AlphaFoldDB" id="A0A2T0BBL0"/>
<accession>A0A2T0BBL0</accession>
<dbReference type="EMBL" id="PVXQ01000033">
    <property type="protein sequence ID" value="PRR81223.1"/>
    <property type="molecule type" value="Genomic_DNA"/>
</dbReference>
<dbReference type="InterPro" id="IPR023804">
    <property type="entry name" value="DUF3792_TM"/>
</dbReference>
<dbReference type="RefSeq" id="WP_106060555.1">
    <property type="nucleotide sequence ID" value="NZ_PVXQ01000033.1"/>
</dbReference>
<evidence type="ECO:0000256" key="1">
    <source>
        <dbReference type="SAM" id="Phobius"/>
    </source>
</evidence>
<feature type="transmembrane region" description="Helical" evidence="1">
    <location>
        <begin position="100"/>
        <end position="120"/>
    </location>
</feature>
<feature type="transmembrane region" description="Helical" evidence="1">
    <location>
        <begin position="69"/>
        <end position="88"/>
    </location>
</feature>
<gene>
    <name evidence="2" type="ORF">CLVI_26350</name>
</gene>
<evidence type="ECO:0008006" key="4">
    <source>
        <dbReference type="Google" id="ProtNLM"/>
    </source>
</evidence>
<sequence length="122" mass="12808">MERRKFVKNIFKGAIGAMILSGILLLILSIIMINFDISKGIYSVVYRIIVIGSLVVGGVATAKGNEQKGWLSGALVGVLFFLGAYVVGALVSGDWSFNGGIAYGLIEYVIIAGIAGILGVNL</sequence>
<protein>
    <recommendedName>
        <fullName evidence="4">TIGR04086 family membrane protein</fullName>
    </recommendedName>
</protein>
<keyword evidence="3" id="KW-1185">Reference proteome</keyword>
<evidence type="ECO:0000313" key="3">
    <source>
        <dbReference type="Proteomes" id="UP000239471"/>
    </source>
</evidence>
<reference evidence="2 3" key="1">
    <citation type="submission" date="2018-03" db="EMBL/GenBank/DDBJ databases">
        <title>Genome sequence of Clostridium vincentii DSM 10228.</title>
        <authorList>
            <person name="Poehlein A."/>
            <person name="Daniel R."/>
        </authorList>
    </citation>
    <scope>NUCLEOTIDE SEQUENCE [LARGE SCALE GENOMIC DNA]</scope>
    <source>
        <strain evidence="2 3">DSM 10228</strain>
    </source>
</reference>
<name>A0A2T0BBL0_9CLOT</name>
<feature type="transmembrane region" description="Helical" evidence="1">
    <location>
        <begin position="41"/>
        <end position="62"/>
    </location>
</feature>
<keyword evidence="1" id="KW-0472">Membrane</keyword>
<dbReference type="NCBIfam" id="TIGR04086">
    <property type="entry name" value="TIGR04086_membr"/>
    <property type="match status" value="1"/>
</dbReference>
<keyword evidence="1" id="KW-0812">Transmembrane</keyword>
<dbReference type="Proteomes" id="UP000239471">
    <property type="component" value="Unassembled WGS sequence"/>
</dbReference>
<dbReference type="Pfam" id="PF12670">
    <property type="entry name" value="DUF3792"/>
    <property type="match status" value="1"/>
</dbReference>